<organism evidence="1">
    <name type="scientific">marine metagenome</name>
    <dbReference type="NCBI Taxonomy" id="408172"/>
    <lineage>
        <taxon>unclassified sequences</taxon>
        <taxon>metagenomes</taxon>
        <taxon>ecological metagenomes</taxon>
    </lineage>
</organism>
<dbReference type="AlphaFoldDB" id="A0A383F0X4"/>
<accession>A0A383F0X4</accession>
<feature type="non-terminal residue" evidence="1">
    <location>
        <position position="1"/>
    </location>
</feature>
<protein>
    <recommendedName>
        <fullName evidence="2">DUF481 domain-containing protein</fullName>
    </recommendedName>
</protein>
<sequence length="211" mass="24723">MIKKQAVFITLSFLLAHNPDSDNIQWKDYIRLGGVSNGTTNQTGVATYYRIKRVSDNTFRDIRFFGHFFDSSPDLRIRTKSSNKYDFNNSFYHFNTYVYHKSGKNLRYHFNQGLGTLLNNINNGNMTFEIGWAYDKSDYIDSDEKTTYIKGAGTLDKDWSKISTKLEVEYFYQVSEQIKFDLSRFQTILELQYVPFNNWGVTLGIVQENYS</sequence>
<evidence type="ECO:0008006" key="2">
    <source>
        <dbReference type="Google" id="ProtNLM"/>
    </source>
</evidence>
<dbReference type="EMBL" id="UINC01230589">
    <property type="protein sequence ID" value="SVE62786.1"/>
    <property type="molecule type" value="Genomic_DNA"/>
</dbReference>
<evidence type="ECO:0000313" key="1">
    <source>
        <dbReference type="EMBL" id="SVE62786.1"/>
    </source>
</evidence>
<reference evidence="1" key="1">
    <citation type="submission" date="2018-05" db="EMBL/GenBank/DDBJ databases">
        <authorList>
            <person name="Lanie J.A."/>
            <person name="Ng W.-L."/>
            <person name="Kazmierczak K.M."/>
            <person name="Andrzejewski T.M."/>
            <person name="Davidsen T.M."/>
            <person name="Wayne K.J."/>
            <person name="Tettelin H."/>
            <person name="Glass J.I."/>
            <person name="Rusch D."/>
            <person name="Podicherti R."/>
            <person name="Tsui H.-C.T."/>
            <person name="Winkler M.E."/>
        </authorList>
    </citation>
    <scope>NUCLEOTIDE SEQUENCE</scope>
</reference>
<feature type="non-terminal residue" evidence="1">
    <location>
        <position position="211"/>
    </location>
</feature>
<gene>
    <name evidence="1" type="ORF">METZ01_LOCUS515640</name>
</gene>
<name>A0A383F0X4_9ZZZZ</name>
<proteinExistence type="predicted"/>